<dbReference type="AlphaFoldDB" id="A0A2S5GW89"/>
<comment type="caution">
    <text evidence="2">The sequence shown here is derived from an EMBL/GenBank/DDBJ whole genome shotgun (WGS) entry which is preliminary data.</text>
</comment>
<name>A0A2S5GW89_9BURK</name>
<keyword evidence="2" id="KW-0808">Transferase</keyword>
<organism evidence="2 3">
    <name type="scientific">Achromobacter spanius</name>
    <dbReference type="NCBI Taxonomy" id="217203"/>
    <lineage>
        <taxon>Bacteria</taxon>
        <taxon>Pseudomonadati</taxon>
        <taxon>Pseudomonadota</taxon>
        <taxon>Betaproteobacteria</taxon>
        <taxon>Burkholderiales</taxon>
        <taxon>Alcaligenaceae</taxon>
        <taxon>Achromobacter</taxon>
    </lineage>
</organism>
<reference evidence="2 3" key="1">
    <citation type="submission" date="2018-02" db="EMBL/GenBank/DDBJ databases">
        <title>Draft Genome of Achromobacter spanius stain 6.</title>
        <authorList>
            <person name="Gunasekera T.S."/>
            <person name="Radwan O."/>
            <person name="Ruiz O.N."/>
        </authorList>
    </citation>
    <scope>NUCLEOTIDE SEQUENCE [LARGE SCALE GENOMIC DNA]</scope>
    <source>
        <strain evidence="2 3">6</strain>
    </source>
</reference>
<keyword evidence="1" id="KW-0175">Coiled coil</keyword>
<proteinExistence type="predicted"/>
<dbReference type="SUPFAM" id="SSF53756">
    <property type="entry name" value="UDP-Glycosyltransferase/glycogen phosphorylase"/>
    <property type="match status" value="1"/>
</dbReference>
<evidence type="ECO:0000313" key="3">
    <source>
        <dbReference type="Proteomes" id="UP000239990"/>
    </source>
</evidence>
<protein>
    <submittedName>
        <fullName evidence="2">CDP-glycerol--poly(Glycerophosphate) glycerophosphotransferase</fullName>
    </submittedName>
</protein>
<sequence>MLRDKLLGLGQTTNKLDRLDAQVNQLTDQLNTVAARLNQVPDQLSSMADRLNSLADQLRAVDERAALAQDQIAAVQADVSRLPQQQDTALDVLANRIGTATGALFGRHANLFHARPPRAPEARHTDASIIERVAFLVHSKELLNHYACIWDLMPEGSFDVLLHGNEGLPDDADLARWNCGVKTTQVLLDEGKAYRYLVSNHPVSDDGEPLIKRLAENNIRFMYAAGKSRWNLSSWNQLYEVILCFGPYHAINFSHASNAAIVQMGYPRFDRYFNDNVDHDALARSQGCDPAKQTVVWLPTQGALTSLGHFDAEISALTNRYNVIVKVHPLTPIAEPERIAALNQLSFTRIISDSEDNLPLYQLADYMLFDYGGPPMAGIYADKRMVLLNVPGAADDALTGDDSPDVTIRKQLINVNAEDNSLATLLADDSVWSTQQHARRTLRSLYFAPHYGFSSHVAAQTLLNLDKLLPNRYLTW</sequence>
<dbReference type="GO" id="GO:0016020">
    <property type="term" value="C:membrane"/>
    <property type="evidence" value="ECO:0007669"/>
    <property type="project" value="InterPro"/>
</dbReference>
<dbReference type="EMBL" id="PREU01000002">
    <property type="protein sequence ID" value="PPA77347.1"/>
    <property type="molecule type" value="Genomic_DNA"/>
</dbReference>
<gene>
    <name evidence="2" type="ORF">C4E15_04770</name>
</gene>
<feature type="coiled-coil region" evidence="1">
    <location>
        <begin position="9"/>
        <end position="78"/>
    </location>
</feature>
<dbReference type="GO" id="GO:0047355">
    <property type="term" value="F:CDP-glycerol glycerophosphotransferase activity"/>
    <property type="evidence" value="ECO:0007669"/>
    <property type="project" value="InterPro"/>
</dbReference>
<dbReference type="Gene3D" id="3.40.50.12580">
    <property type="match status" value="1"/>
</dbReference>
<dbReference type="InterPro" id="IPR007554">
    <property type="entry name" value="Glycerophosphate_synth"/>
</dbReference>
<accession>A0A2S5GW89</accession>
<dbReference type="InterPro" id="IPR043148">
    <property type="entry name" value="TagF_C"/>
</dbReference>
<dbReference type="Gene3D" id="1.20.5.340">
    <property type="match status" value="1"/>
</dbReference>
<evidence type="ECO:0000313" key="2">
    <source>
        <dbReference type="EMBL" id="PPA77347.1"/>
    </source>
</evidence>
<dbReference type="Pfam" id="PF04464">
    <property type="entry name" value="Glyphos_transf"/>
    <property type="match status" value="1"/>
</dbReference>
<evidence type="ECO:0000256" key="1">
    <source>
        <dbReference type="SAM" id="Coils"/>
    </source>
</evidence>
<dbReference type="Proteomes" id="UP000239990">
    <property type="component" value="Unassembled WGS sequence"/>
</dbReference>